<accession>A0A217EET8</accession>
<dbReference type="Proteomes" id="UP000243463">
    <property type="component" value="Unassembled WGS sequence"/>
</dbReference>
<proteinExistence type="predicted"/>
<evidence type="ECO:0000313" key="4">
    <source>
        <dbReference type="Proteomes" id="UP000243463"/>
    </source>
</evidence>
<gene>
    <name evidence="3" type="ORF">SAMN05444584_0924</name>
</gene>
<dbReference type="SUPFAM" id="SSF48452">
    <property type="entry name" value="TPR-like"/>
    <property type="match status" value="1"/>
</dbReference>
<dbReference type="OrthoDB" id="6711314at2"/>
<organism evidence="3 4">
    <name type="scientific">Acinetobacter apis</name>
    <dbReference type="NCBI Taxonomy" id="1229165"/>
    <lineage>
        <taxon>Bacteria</taxon>
        <taxon>Pseudomonadati</taxon>
        <taxon>Pseudomonadota</taxon>
        <taxon>Gammaproteobacteria</taxon>
        <taxon>Moraxellales</taxon>
        <taxon>Moraxellaceae</taxon>
        <taxon>Acinetobacter</taxon>
    </lineage>
</organism>
<keyword evidence="2" id="KW-0732">Signal</keyword>
<dbReference type="Gene3D" id="1.25.40.10">
    <property type="entry name" value="Tetratricopeptide repeat domain"/>
    <property type="match status" value="1"/>
</dbReference>
<protein>
    <recommendedName>
        <fullName evidence="5">Tetratricopeptide repeat-containing protein</fullName>
    </recommendedName>
</protein>
<evidence type="ECO:0000256" key="1">
    <source>
        <dbReference type="SAM" id="MobiDB-lite"/>
    </source>
</evidence>
<evidence type="ECO:0000256" key="2">
    <source>
        <dbReference type="SAM" id="SignalP"/>
    </source>
</evidence>
<sequence>MRNYINIKLTMTAAMAVALVGCGQFRTPPTVPTPHRPHEVVQEPTVQPPEKNDSGVQVTPYDIGEIKKESLPAPTTTVVVPRPQPRPVTGNSSTAQQPAQPPAFVRLISQAQQAVNQQNLDKAQHLASQAQRISPQAAESYSVLSQVALQKNNLPQAQSLAQRGISLANDANTKKQLWHVVLQTAQRQNNMSMIEKAQNALASLP</sequence>
<dbReference type="RefSeq" id="WP_143218758.1">
    <property type="nucleotide sequence ID" value="NZ_FZLN01000001.1"/>
</dbReference>
<keyword evidence="4" id="KW-1185">Reference proteome</keyword>
<reference evidence="4" key="1">
    <citation type="submission" date="2017-06" db="EMBL/GenBank/DDBJ databases">
        <authorList>
            <person name="Varghese N."/>
            <person name="Submissions S."/>
        </authorList>
    </citation>
    <scope>NUCLEOTIDE SEQUENCE [LARGE SCALE GENOMIC DNA]</scope>
    <source>
        <strain evidence="4">ANC 5114</strain>
    </source>
</reference>
<feature type="region of interest" description="Disordered" evidence="1">
    <location>
        <begin position="74"/>
        <end position="98"/>
    </location>
</feature>
<feature type="region of interest" description="Disordered" evidence="1">
    <location>
        <begin position="29"/>
        <end position="56"/>
    </location>
</feature>
<name>A0A217EET8_9GAMM</name>
<dbReference type="InterPro" id="IPR011990">
    <property type="entry name" value="TPR-like_helical_dom_sf"/>
</dbReference>
<dbReference type="AlphaFoldDB" id="A0A217EET8"/>
<evidence type="ECO:0008006" key="5">
    <source>
        <dbReference type="Google" id="ProtNLM"/>
    </source>
</evidence>
<feature type="signal peptide" evidence="2">
    <location>
        <begin position="1"/>
        <end position="18"/>
    </location>
</feature>
<dbReference type="EMBL" id="FZLN01000001">
    <property type="protein sequence ID" value="SNQ28993.1"/>
    <property type="molecule type" value="Genomic_DNA"/>
</dbReference>
<feature type="chain" id="PRO_5013370084" description="Tetratricopeptide repeat-containing protein" evidence="2">
    <location>
        <begin position="19"/>
        <end position="205"/>
    </location>
</feature>
<dbReference type="PROSITE" id="PS51257">
    <property type="entry name" value="PROKAR_LIPOPROTEIN"/>
    <property type="match status" value="1"/>
</dbReference>
<evidence type="ECO:0000313" key="3">
    <source>
        <dbReference type="EMBL" id="SNQ28993.1"/>
    </source>
</evidence>